<protein>
    <submittedName>
        <fullName evidence="1">Uncharacterized protein</fullName>
    </submittedName>
</protein>
<feature type="non-terminal residue" evidence="1">
    <location>
        <position position="1"/>
    </location>
</feature>
<dbReference type="EMBL" id="JASPKZ010002304">
    <property type="protein sequence ID" value="KAJ9595908.1"/>
    <property type="molecule type" value="Genomic_DNA"/>
</dbReference>
<dbReference type="Proteomes" id="UP001233999">
    <property type="component" value="Unassembled WGS sequence"/>
</dbReference>
<reference evidence="1" key="2">
    <citation type="submission" date="2023-05" db="EMBL/GenBank/DDBJ databases">
        <authorList>
            <person name="Fouks B."/>
        </authorList>
    </citation>
    <scope>NUCLEOTIDE SEQUENCE</scope>
    <source>
        <strain evidence="1">Stay&amp;Tobe</strain>
        <tissue evidence="1">Testes</tissue>
    </source>
</reference>
<organism evidence="1 2">
    <name type="scientific">Diploptera punctata</name>
    <name type="common">Pacific beetle cockroach</name>
    <dbReference type="NCBI Taxonomy" id="6984"/>
    <lineage>
        <taxon>Eukaryota</taxon>
        <taxon>Metazoa</taxon>
        <taxon>Ecdysozoa</taxon>
        <taxon>Arthropoda</taxon>
        <taxon>Hexapoda</taxon>
        <taxon>Insecta</taxon>
        <taxon>Pterygota</taxon>
        <taxon>Neoptera</taxon>
        <taxon>Polyneoptera</taxon>
        <taxon>Dictyoptera</taxon>
        <taxon>Blattodea</taxon>
        <taxon>Blaberoidea</taxon>
        <taxon>Blaberidae</taxon>
        <taxon>Diplopterinae</taxon>
        <taxon>Diploptera</taxon>
    </lineage>
</organism>
<reference evidence="1" key="1">
    <citation type="journal article" date="2023" name="IScience">
        <title>Live-bearing cockroach genome reveals convergent evolutionary mechanisms linked to viviparity in insects and beyond.</title>
        <authorList>
            <person name="Fouks B."/>
            <person name="Harrison M.C."/>
            <person name="Mikhailova A.A."/>
            <person name="Marchal E."/>
            <person name="English S."/>
            <person name="Carruthers M."/>
            <person name="Jennings E.C."/>
            <person name="Chiamaka E.L."/>
            <person name="Frigard R.A."/>
            <person name="Pippel M."/>
            <person name="Attardo G.M."/>
            <person name="Benoit J.B."/>
            <person name="Bornberg-Bauer E."/>
            <person name="Tobe S.S."/>
        </authorList>
    </citation>
    <scope>NUCLEOTIDE SEQUENCE</scope>
    <source>
        <strain evidence="1">Stay&amp;Tobe</strain>
    </source>
</reference>
<keyword evidence="2" id="KW-1185">Reference proteome</keyword>
<comment type="caution">
    <text evidence="1">The sequence shown here is derived from an EMBL/GenBank/DDBJ whole genome shotgun (WGS) entry which is preliminary data.</text>
</comment>
<feature type="non-terminal residue" evidence="1">
    <location>
        <position position="265"/>
    </location>
</feature>
<gene>
    <name evidence="1" type="ORF">L9F63_012881</name>
</gene>
<proteinExistence type="predicted"/>
<accession>A0AAD8ABC1</accession>
<evidence type="ECO:0000313" key="1">
    <source>
        <dbReference type="EMBL" id="KAJ9595908.1"/>
    </source>
</evidence>
<evidence type="ECO:0000313" key="2">
    <source>
        <dbReference type="Proteomes" id="UP001233999"/>
    </source>
</evidence>
<name>A0AAD8ABC1_DIPPU</name>
<dbReference type="AlphaFoldDB" id="A0AAD8ABC1"/>
<sequence>LKRKLGRFSLNLQNTLVCFIRFDWKHIVHKVSSSCTFSTLLKHFVKVNYRELRIHEHNPDCRINLPTNNVRLQRWQLLISTIFRYITEYPSSDTERIFARLALNHVLDCSTKIKKTILKVYYQCALASSLVDEASQRVDHTELFPPLQGYVFHSISRLFLNTKRITLYVILLRSCNVRFFNVIRTPCPPKRFFPPLYDVKSIHKIGFMNTLYVIEGGGRPMRSLFILCTHTKASGVLICWLTIVGQRREMFQMQNMPENYYLPLS</sequence>